<dbReference type="RefSeq" id="XP_067765934.1">
    <property type="nucleotide sequence ID" value="XM_067906666.1"/>
</dbReference>
<keyword evidence="3" id="KW-1185">Reference proteome</keyword>
<dbReference type="KEGG" id="ssao:94296810"/>
<dbReference type="GeneID" id="94296810"/>
<dbReference type="EMBL" id="AUWU02000003">
    <property type="protein sequence ID" value="KAH0575161.1"/>
    <property type="molecule type" value="Genomic_DNA"/>
</dbReference>
<dbReference type="Proteomes" id="UP000018208">
    <property type="component" value="Unassembled WGS sequence"/>
</dbReference>
<accession>A0A9P8LVS9</accession>
<organism evidence="2 3">
    <name type="scientific">Spironucleus salmonicida</name>
    <dbReference type="NCBI Taxonomy" id="348837"/>
    <lineage>
        <taxon>Eukaryota</taxon>
        <taxon>Metamonada</taxon>
        <taxon>Diplomonadida</taxon>
        <taxon>Hexamitidae</taxon>
        <taxon>Hexamitinae</taxon>
        <taxon>Spironucleus</taxon>
    </lineage>
</organism>
<comment type="caution">
    <text evidence="2">The sequence shown here is derived from an EMBL/GenBank/DDBJ whole genome shotgun (WGS) entry which is preliminary data.</text>
</comment>
<proteinExistence type="predicted"/>
<reference evidence="2 3" key="1">
    <citation type="journal article" date="2014" name="PLoS Genet.">
        <title>The Genome of Spironucleus salmonicida Highlights a Fish Pathogen Adapted to Fluctuating Environments.</title>
        <authorList>
            <person name="Xu F."/>
            <person name="Jerlstrom-Hultqvist J."/>
            <person name="Einarsson E."/>
            <person name="Astvaldsson A."/>
            <person name="Svard S.G."/>
            <person name="Andersson J.O."/>
        </authorList>
    </citation>
    <scope>NUCLEOTIDE SEQUENCE [LARGE SCALE GENOMIC DNA]</scope>
    <source>
        <strain evidence="2 3">ATCC 50377</strain>
    </source>
</reference>
<name>A0A9P8LVS9_9EUKA</name>
<protein>
    <submittedName>
        <fullName evidence="2">Uncharacterized protein</fullName>
    </submittedName>
</protein>
<dbReference type="AlphaFoldDB" id="A0A9P8LVS9"/>
<feature type="region of interest" description="Disordered" evidence="1">
    <location>
        <begin position="111"/>
        <end position="135"/>
    </location>
</feature>
<gene>
    <name evidence="2" type="ORF">SS50377_22787</name>
</gene>
<evidence type="ECO:0000313" key="3">
    <source>
        <dbReference type="Proteomes" id="UP000018208"/>
    </source>
</evidence>
<evidence type="ECO:0000313" key="2">
    <source>
        <dbReference type="EMBL" id="KAH0575161.1"/>
    </source>
</evidence>
<sequence length="135" mass="15592">MIIINIFRGIYLLYLLYKLNQQLRQTINLEFNISTKYYLQDSQIDIVNQPFIEHSKSLFIIILSYMIEIIIPQLQQSSLYSILSGASICFILIGDKHQRLFTILEDSTILSSSPNETPEPQNPTTIITPEIPDLD</sequence>
<evidence type="ECO:0000256" key="1">
    <source>
        <dbReference type="SAM" id="MobiDB-lite"/>
    </source>
</evidence>